<dbReference type="HOGENOM" id="CLU_1435267_0_0_1"/>
<sequence>MSYCRVGEKLHRYRDEWELFFARSKYHHSRPPRTLCVYIGLRRLNYRLRCVLSFDDMFSTNNLIWLAKITCYYLLSKKSGFNQTNTVPLRLAKIPIKSALGPTILALATLILSDNSPEGSWFMLNGHYTLTHVYAASPFYTVNSRQNVTEDRSPRWVPSALRLRNPRVPAPLCYPIGRCDGHSHRDGYQ</sequence>
<keyword evidence="3" id="KW-1185">Reference proteome</keyword>
<reference evidence="1 3" key="1">
    <citation type="submission" date="2014-06" db="EMBL/GenBank/DDBJ databases">
        <title>Evolutionary Origins and Diversification of the Mycorrhizal Mutualists.</title>
        <authorList>
            <consortium name="DOE Joint Genome Institute"/>
            <consortium name="Mycorrhizal Genomics Consortium"/>
            <person name="Kohler A."/>
            <person name="Kuo A."/>
            <person name="Nagy L.G."/>
            <person name="Floudas D."/>
            <person name="Copeland A."/>
            <person name="Barry K.W."/>
            <person name="Cichocki N."/>
            <person name="Veneault-Fourrey C."/>
            <person name="LaButti K."/>
            <person name="Lindquist E.A."/>
            <person name="Lipzen A."/>
            <person name="Lundell T."/>
            <person name="Morin E."/>
            <person name="Murat C."/>
            <person name="Riley R."/>
            <person name="Ohm R."/>
            <person name="Sun H."/>
            <person name="Tunlid A."/>
            <person name="Henrissat B."/>
            <person name="Grigoriev I.V."/>
            <person name="Hibbett D.S."/>
            <person name="Martin F."/>
        </authorList>
    </citation>
    <scope>NUCLEOTIDE SEQUENCE [LARGE SCALE GENOMIC DNA]</scope>
    <source>
        <strain evidence="1 3">SS14</strain>
    </source>
</reference>
<dbReference type="AlphaFoldDB" id="A0A0C9UKJ5"/>
<gene>
    <name evidence="2" type="ORF">M422DRAFT_252751</name>
    <name evidence="1" type="ORF">M422DRAFT_273099</name>
</gene>
<accession>A0A0C9UKJ5</accession>
<dbReference type="EMBL" id="KN837393">
    <property type="protein sequence ID" value="KIJ25911.1"/>
    <property type="molecule type" value="Genomic_DNA"/>
</dbReference>
<organism evidence="1 3">
    <name type="scientific">Sphaerobolus stellatus (strain SS14)</name>
    <dbReference type="NCBI Taxonomy" id="990650"/>
    <lineage>
        <taxon>Eukaryota</taxon>
        <taxon>Fungi</taxon>
        <taxon>Dikarya</taxon>
        <taxon>Basidiomycota</taxon>
        <taxon>Agaricomycotina</taxon>
        <taxon>Agaricomycetes</taxon>
        <taxon>Phallomycetidae</taxon>
        <taxon>Geastrales</taxon>
        <taxon>Sphaerobolaceae</taxon>
        <taxon>Sphaerobolus</taxon>
    </lineage>
</organism>
<dbReference type="EMBL" id="KN837120">
    <property type="protein sequence ID" value="KIJ43840.1"/>
    <property type="molecule type" value="Genomic_DNA"/>
</dbReference>
<evidence type="ECO:0000313" key="2">
    <source>
        <dbReference type="EMBL" id="KIJ43840.1"/>
    </source>
</evidence>
<proteinExistence type="predicted"/>
<dbReference type="Proteomes" id="UP000054279">
    <property type="component" value="Unassembled WGS sequence"/>
</dbReference>
<evidence type="ECO:0000313" key="3">
    <source>
        <dbReference type="Proteomes" id="UP000054279"/>
    </source>
</evidence>
<name>A0A0C9UKJ5_SPHS4</name>
<dbReference type="OrthoDB" id="3046394at2759"/>
<evidence type="ECO:0000313" key="1">
    <source>
        <dbReference type="EMBL" id="KIJ25911.1"/>
    </source>
</evidence>
<protein>
    <submittedName>
        <fullName evidence="1">Uncharacterized protein</fullName>
    </submittedName>
</protein>